<dbReference type="Proteomes" id="UP000807469">
    <property type="component" value="Unassembled WGS sequence"/>
</dbReference>
<accession>A0A9P5YPA9</accession>
<proteinExistence type="predicted"/>
<keyword evidence="3" id="KW-0862">Zinc</keyword>
<organism evidence="10 11">
    <name type="scientific">Pholiota conissans</name>
    <dbReference type="NCBI Taxonomy" id="109636"/>
    <lineage>
        <taxon>Eukaryota</taxon>
        <taxon>Fungi</taxon>
        <taxon>Dikarya</taxon>
        <taxon>Basidiomycota</taxon>
        <taxon>Agaricomycotina</taxon>
        <taxon>Agaricomycetes</taxon>
        <taxon>Agaricomycetidae</taxon>
        <taxon>Agaricales</taxon>
        <taxon>Agaricineae</taxon>
        <taxon>Strophariaceae</taxon>
        <taxon>Pholiota</taxon>
    </lineage>
</organism>
<dbReference type="OrthoDB" id="8783038at2759"/>
<keyword evidence="5" id="KW-0175">Coiled coil</keyword>
<keyword evidence="11" id="KW-1185">Reference proteome</keyword>
<dbReference type="CDD" id="cd20824">
    <property type="entry name" value="C1_SpBZZ1-like"/>
    <property type="match status" value="1"/>
</dbReference>
<keyword evidence="1 4" id="KW-0728">SH3 domain</keyword>
<dbReference type="InterPro" id="IPR001452">
    <property type="entry name" value="SH3_domain"/>
</dbReference>
<dbReference type="GO" id="GO:0030833">
    <property type="term" value="P:regulation of actin filament polymerization"/>
    <property type="evidence" value="ECO:0007669"/>
    <property type="project" value="TreeGrafter"/>
</dbReference>
<dbReference type="PRINTS" id="PR00452">
    <property type="entry name" value="SH3DOMAIN"/>
</dbReference>
<comment type="caution">
    <text evidence="10">The sequence shown here is derived from an EMBL/GenBank/DDBJ whole genome shotgun (WGS) entry which is preliminary data.</text>
</comment>
<evidence type="ECO:0000259" key="8">
    <source>
        <dbReference type="PROSITE" id="PS50081"/>
    </source>
</evidence>
<dbReference type="InterPro" id="IPR002219">
    <property type="entry name" value="PKC_DAG/PE"/>
</dbReference>
<name>A0A9P5YPA9_9AGAR</name>
<dbReference type="InterPro" id="IPR020454">
    <property type="entry name" value="DAG/PE-bd"/>
</dbReference>
<feature type="domain" description="Phorbol-ester/DAG-type" evidence="8">
    <location>
        <begin position="411"/>
        <end position="461"/>
    </location>
</feature>
<dbReference type="InterPro" id="IPR046349">
    <property type="entry name" value="C1-like_sf"/>
</dbReference>
<dbReference type="Pfam" id="PF00611">
    <property type="entry name" value="FCH"/>
    <property type="match status" value="1"/>
</dbReference>
<dbReference type="PANTHER" id="PTHR15735:SF21">
    <property type="entry name" value="PROTEIN NERVOUS WRECK"/>
    <property type="match status" value="1"/>
</dbReference>
<dbReference type="GO" id="GO:0046872">
    <property type="term" value="F:metal ion binding"/>
    <property type="evidence" value="ECO:0007669"/>
    <property type="project" value="UniProtKB-KW"/>
</dbReference>
<dbReference type="SUPFAM" id="SSF103657">
    <property type="entry name" value="BAR/IMD domain-like"/>
    <property type="match status" value="1"/>
</dbReference>
<keyword evidence="2" id="KW-0479">Metal-binding</keyword>
<dbReference type="CDD" id="cd11912">
    <property type="entry name" value="SH3_Bzz1_1"/>
    <property type="match status" value="1"/>
</dbReference>
<dbReference type="AlphaFoldDB" id="A0A9P5YPA9"/>
<dbReference type="SUPFAM" id="SSF50044">
    <property type="entry name" value="SH3-domain"/>
    <property type="match status" value="2"/>
</dbReference>
<dbReference type="SMART" id="SM00326">
    <property type="entry name" value="SH3"/>
    <property type="match status" value="2"/>
</dbReference>
<protein>
    <submittedName>
        <fullName evidence="10">Uncharacterized protein</fullName>
    </submittedName>
</protein>
<evidence type="ECO:0000256" key="3">
    <source>
        <dbReference type="ARBA" id="ARBA00022833"/>
    </source>
</evidence>
<evidence type="ECO:0000313" key="11">
    <source>
        <dbReference type="Proteomes" id="UP000807469"/>
    </source>
</evidence>
<dbReference type="PRINTS" id="PR00008">
    <property type="entry name" value="DAGPEDOMAIN"/>
</dbReference>
<dbReference type="InterPro" id="IPR001060">
    <property type="entry name" value="FCH_dom"/>
</dbReference>
<dbReference type="SMART" id="SM00055">
    <property type="entry name" value="FCH"/>
    <property type="match status" value="1"/>
</dbReference>
<feature type="domain" description="SH3" evidence="7">
    <location>
        <begin position="578"/>
        <end position="642"/>
    </location>
</feature>
<feature type="domain" description="F-BAR" evidence="9">
    <location>
        <begin position="8"/>
        <end position="281"/>
    </location>
</feature>
<dbReference type="InterPro" id="IPR036028">
    <property type="entry name" value="SH3-like_dom_sf"/>
</dbReference>
<dbReference type="InterPro" id="IPR027267">
    <property type="entry name" value="AH/BAR_dom_sf"/>
</dbReference>
<feature type="region of interest" description="Disordered" evidence="6">
    <location>
        <begin position="598"/>
        <end position="621"/>
    </location>
</feature>
<dbReference type="PROSITE" id="PS51741">
    <property type="entry name" value="F_BAR"/>
    <property type="match status" value="1"/>
</dbReference>
<dbReference type="Pfam" id="PF14604">
    <property type="entry name" value="SH3_9"/>
    <property type="match status" value="2"/>
</dbReference>
<evidence type="ECO:0000259" key="9">
    <source>
        <dbReference type="PROSITE" id="PS51741"/>
    </source>
</evidence>
<evidence type="ECO:0000256" key="2">
    <source>
        <dbReference type="ARBA" id="ARBA00022723"/>
    </source>
</evidence>
<sequence>MSEAETHVKFGQVLPDQVERIAELFDTHLQVIDDVRDLYTARAALERDYAAKLQVLIRKASDKKAKSCAALVLGSDPTKSWDENTLTQSTLERAYDTIIDSMTSTAQDHINFADAIATQTIETLRIIEKRNDDAKKKEILFFQKLLSDRDRVYSDRLKSKQKYDDQCAEVESFRQKQGRASDDRHADRAARQAEQQRNDMVDAKNAYLIAIAVANRSKSKFYSELVPNLENELQDLHRRLMERFVKILIQAQEIHTGHLDTLQMRVANVRSRLEVVDLAKDQALFATYNLRTFSAPEDWKFEPSSIHYDTDAMNVELAPKVVIQNKMRRSQEKLLELRPLIESKRSELNNLTAQVSAYTADYSVGTIDDLTDKYLEAEHQLALYATSELILSTEIDSISNVVGEDTGGSRPHSFKSSLFSIPTTCGYCKSSIWGLSKQGKTCKTCGLSVHAKCELKVSADCAESEESHTSMLFRKGTNASRSGLPGTPVAPSASSFVQSISSEATSTEERVSAKVMFDFDATSEFELGVQDGEIVHIVESDDGSGWVKVENHEGNSGLVPASYLAICDGEVGEESGDTSKKRVRALYPYKAQGSDELSLQSGETLELSTGPRGGENYGDGWWEGFNEQGRRGIFPSNYVEPI</sequence>
<evidence type="ECO:0000256" key="4">
    <source>
        <dbReference type="PROSITE-ProRule" id="PRU00192"/>
    </source>
</evidence>
<dbReference type="Pfam" id="PF00130">
    <property type="entry name" value="C1_1"/>
    <property type="match status" value="1"/>
</dbReference>
<dbReference type="PROSITE" id="PS00479">
    <property type="entry name" value="ZF_DAG_PE_1"/>
    <property type="match status" value="1"/>
</dbReference>
<evidence type="ECO:0000256" key="5">
    <source>
        <dbReference type="PROSITE-ProRule" id="PRU01077"/>
    </source>
</evidence>
<dbReference type="Gene3D" id="1.20.1270.60">
    <property type="entry name" value="Arfaptin homology (AH) domain/BAR domain"/>
    <property type="match status" value="1"/>
</dbReference>
<dbReference type="SMART" id="SM00109">
    <property type="entry name" value="C1"/>
    <property type="match status" value="1"/>
</dbReference>
<dbReference type="Gene3D" id="3.30.60.20">
    <property type="match status" value="1"/>
</dbReference>
<gene>
    <name evidence="10" type="ORF">BDN70DRAFT_997635</name>
</gene>
<dbReference type="PANTHER" id="PTHR15735">
    <property type="entry name" value="FCH AND DOUBLE SH3 DOMAINS PROTEIN"/>
    <property type="match status" value="1"/>
</dbReference>
<feature type="domain" description="SH3" evidence="7">
    <location>
        <begin position="508"/>
        <end position="569"/>
    </location>
</feature>
<evidence type="ECO:0000256" key="6">
    <source>
        <dbReference type="SAM" id="MobiDB-lite"/>
    </source>
</evidence>
<dbReference type="SUPFAM" id="SSF57889">
    <property type="entry name" value="Cysteine-rich domain"/>
    <property type="match status" value="1"/>
</dbReference>
<dbReference type="PROSITE" id="PS50002">
    <property type="entry name" value="SH3"/>
    <property type="match status" value="2"/>
</dbReference>
<evidence type="ECO:0000259" key="7">
    <source>
        <dbReference type="PROSITE" id="PS50002"/>
    </source>
</evidence>
<dbReference type="EMBL" id="MU155443">
    <property type="protein sequence ID" value="KAF9473432.1"/>
    <property type="molecule type" value="Genomic_DNA"/>
</dbReference>
<dbReference type="Gene3D" id="2.30.30.40">
    <property type="entry name" value="SH3 Domains"/>
    <property type="match status" value="2"/>
</dbReference>
<evidence type="ECO:0000256" key="1">
    <source>
        <dbReference type="ARBA" id="ARBA00022443"/>
    </source>
</evidence>
<dbReference type="GO" id="GO:0030036">
    <property type="term" value="P:actin cytoskeleton organization"/>
    <property type="evidence" value="ECO:0007669"/>
    <property type="project" value="UniProtKB-ARBA"/>
</dbReference>
<dbReference type="InterPro" id="IPR035459">
    <property type="entry name" value="Bzz1_SH3_1"/>
</dbReference>
<feature type="compositionally biased region" description="Polar residues" evidence="6">
    <location>
        <begin position="598"/>
        <end position="607"/>
    </location>
</feature>
<reference evidence="10" key="1">
    <citation type="submission" date="2020-11" db="EMBL/GenBank/DDBJ databases">
        <authorList>
            <consortium name="DOE Joint Genome Institute"/>
            <person name="Ahrendt S."/>
            <person name="Riley R."/>
            <person name="Andreopoulos W."/>
            <person name="Labutti K."/>
            <person name="Pangilinan J."/>
            <person name="Ruiz-Duenas F.J."/>
            <person name="Barrasa J.M."/>
            <person name="Sanchez-Garcia M."/>
            <person name="Camarero S."/>
            <person name="Miyauchi S."/>
            <person name="Serrano A."/>
            <person name="Linde D."/>
            <person name="Babiker R."/>
            <person name="Drula E."/>
            <person name="Ayuso-Fernandez I."/>
            <person name="Pacheco R."/>
            <person name="Padilla G."/>
            <person name="Ferreira P."/>
            <person name="Barriuso J."/>
            <person name="Kellner H."/>
            <person name="Castanera R."/>
            <person name="Alfaro M."/>
            <person name="Ramirez L."/>
            <person name="Pisabarro A.G."/>
            <person name="Kuo A."/>
            <person name="Tritt A."/>
            <person name="Lipzen A."/>
            <person name="He G."/>
            <person name="Yan M."/>
            <person name="Ng V."/>
            <person name="Cullen D."/>
            <person name="Martin F."/>
            <person name="Rosso M.-N."/>
            <person name="Henrissat B."/>
            <person name="Hibbett D."/>
            <person name="Martinez A.T."/>
            <person name="Grigoriev I.V."/>
        </authorList>
    </citation>
    <scope>NUCLEOTIDE SEQUENCE</scope>
    <source>
        <strain evidence="10">CIRM-BRFM 674</strain>
    </source>
</reference>
<feature type="region of interest" description="Disordered" evidence="6">
    <location>
        <begin position="173"/>
        <end position="197"/>
    </location>
</feature>
<dbReference type="PROSITE" id="PS50081">
    <property type="entry name" value="ZF_DAG_PE_2"/>
    <property type="match status" value="1"/>
</dbReference>
<dbReference type="InterPro" id="IPR031160">
    <property type="entry name" value="F_BAR_dom"/>
</dbReference>
<evidence type="ECO:0000313" key="10">
    <source>
        <dbReference type="EMBL" id="KAF9473432.1"/>
    </source>
</evidence>
<dbReference type="GO" id="GO:0030864">
    <property type="term" value="C:cortical actin cytoskeleton"/>
    <property type="evidence" value="ECO:0007669"/>
    <property type="project" value="UniProtKB-ARBA"/>
</dbReference>